<dbReference type="RefSeq" id="WP_378281920.1">
    <property type="nucleotide sequence ID" value="NZ_JBHSON010000013.1"/>
</dbReference>
<accession>A0ABW0ZUW6</accession>
<sequence length="63" mass="6782">MAGDTHNDIRAFLEQAASGEMPPGQRMVFNPATGKFEVRSAGERPGDHVPQVDAEDMKAFAHG</sequence>
<evidence type="ECO:0000256" key="1">
    <source>
        <dbReference type="SAM" id="MobiDB-lite"/>
    </source>
</evidence>
<feature type="region of interest" description="Disordered" evidence="1">
    <location>
        <begin position="38"/>
        <end position="63"/>
    </location>
</feature>
<comment type="caution">
    <text evidence="2">The sequence shown here is derived from an EMBL/GenBank/DDBJ whole genome shotgun (WGS) entry which is preliminary data.</text>
</comment>
<organism evidence="2 3">
    <name type="scientific">Actinomadura rugatobispora</name>
    <dbReference type="NCBI Taxonomy" id="1994"/>
    <lineage>
        <taxon>Bacteria</taxon>
        <taxon>Bacillati</taxon>
        <taxon>Actinomycetota</taxon>
        <taxon>Actinomycetes</taxon>
        <taxon>Streptosporangiales</taxon>
        <taxon>Thermomonosporaceae</taxon>
        <taxon>Actinomadura</taxon>
    </lineage>
</organism>
<evidence type="ECO:0000313" key="3">
    <source>
        <dbReference type="Proteomes" id="UP001596074"/>
    </source>
</evidence>
<dbReference type="Proteomes" id="UP001596074">
    <property type="component" value="Unassembled WGS sequence"/>
</dbReference>
<keyword evidence="3" id="KW-1185">Reference proteome</keyword>
<gene>
    <name evidence="2" type="ORF">ACFPZN_11810</name>
</gene>
<dbReference type="EMBL" id="JBHSON010000013">
    <property type="protein sequence ID" value="MFC5746297.1"/>
    <property type="molecule type" value="Genomic_DNA"/>
</dbReference>
<feature type="compositionally biased region" description="Basic and acidic residues" evidence="1">
    <location>
        <begin position="38"/>
        <end position="47"/>
    </location>
</feature>
<evidence type="ECO:0000313" key="2">
    <source>
        <dbReference type="EMBL" id="MFC5746297.1"/>
    </source>
</evidence>
<evidence type="ECO:0008006" key="4">
    <source>
        <dbReference type="Google" id="ProtNLM"/>
    </source>
</evidence>
<reference evidence="3" key="1">
    <citation type="journal article" date="2019" name="Int. J. Syst. Evol. Microbiol.">
        <title>The Global Catalogue of Microorganisms (GCM) 10K type strain sequencing project: providing services to taxonomists for standard genome sequencing and annotation.</title>
        <authorList>
            <consortium name="The Broad Institute Genomics Platform"/>
            <consortium name="The Broad Institute Genome Sequencing Center for Infectious Disease"/>
            <person name="Wu L."/>
            <person name="Ma J."/>
        </authorList>
    </citation>
    <scope>NUCLEOTIDE SEQUENCE [LARGE SCALE GENOMIC DNA]</scope>
    <source>
        <strain evidence="3">KCTC 42087</strain>
    </source>
</reference>
<proteinExistence type="predicted"/>
<protein>
    <recommendedName>
        <fullName evidence="4">DUF397 domain-containing protein</fullName>
    </recommendedName>
</protein>
<name>A0ABW0ZUW6_9ACTN</name>